<dbReference type="EMBL" id="ADAS02005965">
    <property type="protein sequence ID" value="OAV85213.1"/>
    <property type="molecule type" value="Genomic_DNA"/>
</dbReference>
<proteinExistence type="predicted"/>
<protein>
    <submittedName>
        <fullName evidence="1 2">Uncharacterized protein</fullName>
    </submittedName>
</protein>
<evidence type="ECO:0000313" key="2">
    <source>
        <dbReference type="EnsemblFungi" id="PTTG_30696-t43_1-p1"/>
    </source>
</evidence>
<evidence type="ECO:0000313" key="1">
    <source>
        <dbReference type="EMBL" id="OAV85213.1"/>
    </source>
</evidence>
<reference evidence="1" key="1">
    <citation type="submission" date="2009-11" db="EMBL/GenBank/DDBJ databases">
        <authorList>
            <consortium name="The Broad Institute Genome Sequencing Platform"/>
            <person name="Ward D."/>
            <person name="Feldgarden M."/>
            <person name="Earl A."/>
            <person name="Young S.K."/>
            <person name="Zeng Q."/>
            <person name="Koehrsen M."/>
            <person name="Alvarado L."/>
            <person name="Berlin A."/>
            <person name="Bochicchio J."/>
            <person name="Borenstein D."/>
            <person name="Chapman S.B."/>
            <person name="Chen Z."/>
            <person name="Engels R."/>
            <person name="Freedman E."/>
            <person name="Gellesch M."/>
            <person name="Goldberg J."/>
            <person name="Griggs A."/>
            <person name="Gujja S."/>
            <person name="Heilman E."/>
            <person name="Heiman D."/>
            <person name="Hepburn T."/>
            <person name="Howarth C."/>
            <person name="Jen D."/>
            <person name="Larson L."/>
            <person name="Lewis B."/>
            <person name="Mehta T."/>
            <person name="Park D."/>
            <person name="Pearson M."/>
            <person name="Roberts A."/>
            <person name="Saif S."/>
            <person name="Shea T."/>
            <person name="Shenoy N."/>
            <person name="Sisk P."/>
            <person name="Stolte C."/>
            <person name="Sykes S."/>
            <person name="Thomson T."/>
            <person name="Walk T."/>
            <person name="White J."/>
            <person name="Yandava C."/>
            <person name="Izard J."/>
            <person name="Baranova O.V."/>
            <person name="Blanton J.M."/>
            <person name="Tanner A.C."/>
            <person name="Dewhirst F.E."/>
            <person name="Haas B."/>
            <person name="Nusbaum C."/>
            <person name="Birren B."/>
        </authorList>
    </citation>
    <scope>NUCLEOTIDE SEQUENCE [LARGE SCALE GENOMIC DNA]</scope>
    <source>
        <strain evidence="1">1-1 BBBD Race 1</strain>
    </source>
</reference>
<reference evidence="1" key="2">
    <citation type="submission" date="2016-05" db="EMBL/GenBank/DDBJ databases">
        <title>Comparative analysis highlights variable genome content of wheat rusts and divergence of the mating loci.</title>
        <authorList>
            <person name="Cuomo C.A."/>
            <person name="Bakkeren G."/>
            <person name="Szabo L."/>
            <person name="Khalil H."/>
            <person name="Joly D."/>
            <person name="Goldberg J."/>
            <person name="Young S."/>
            <person name="Zeng Q."/>
            <person name="Fellers J."/>
        </authorList>
    </citation>
    <scope>NUCLEOTIDE SEQUENCE [LARGE SCALE GENOMIC DNA]</scope>
    <source>
        <strain evidence="1">1-1 BBBD Race 1</strain>
    </source>
</reference>
<accession>A0A180G046</accession>
<dbReference type="Proteomes" id="UP000005240">
    <property type="component" value="Unassembled WGS sequence"/>
</dbReference>
<reference evidence="2" key="4">
    <citation type="submission" date="2025-05" db="UniProtKB">
        <authorList>
            <consortium name="EnsemblFungi"/>
        </authorList>
    </citation>
    <scope>IDENTIFICATION</scope>
    <source>
        <strain evidence="2">isolate 1-1 / race 1 (BBBD)</strain>
    </source>
</reference>
<reference evidence="2 3" key="3">
    <citation type="journal article" date="2017" name="G3 (Bethesda)">
        <title>Comparative analysis highlights variable genome content of wheat rusts and divergence of the mating loci.</title>
        <authorList>
            <person name="Cuomo C.A."/>
            <person name="Bakkeren G."/>
            <person name="Khalil H.B."/>
            <person name="Panwar V."/>
            <person name="Joly D."/>
            <person name="Linning R."/>
            <person name="Sakthikumar S."/>
            <person name="Song X."/>
            <person name="Adiconis X."/>
            <person name="Fan L."/>
            <person name="Goldberg J.M."/>
            <person name="Levin J.Z."/>
            <person name="Young S."/>
            <person name="Zeng Q."/>
            <person name="Anikster Y."/>
            <person name="Bruce M."/>
            <person name="Wang M."/>
            <person name="Yin C."/>
            <person name="McCallum B."/>
            <person name="Szabo L.J."/>
            <person name="Hulbert S."/>
            <person name="Chen X."/>
            <person name="Fellers J.P."/>
        </authorList>
    </citation>
    <scope>NUCLEOTIDE SEQUENCE</scope>
    <source>
        <strain evidence="3">Isolate 1-1 / race 1 (BBBD)</strain>
        <strain evidence="2">isolate 1-1 / race 1 (BBBD)</strain>
    </source>
</reference>
<gene>
    <name evidence="1" type="ORF">PTTG_30696</name>
</gene>
<dbReference type="VEuPathDB" id="FungiDB:PTTG_30696"/>
<organism evidence="1">
    <name type="scientific">Puccinia triticina (isolate 1-1 / race 1 (BBBD))</name>
    <name type="common">Brown leaf rust fungus</name>
    <dbReference type="NCBI Taxonomy" id="630390"/>
    <lineage>
        <taxon>Eukaryota</taxon>
        <taxon>Fungi</taxon>
        <taxon>Dikarya</taxon>
        <taxon>Basidiomycota</taxon>
        <taxon>Pucciniomycotina</taxon>
        <taxon>Pucciniomycetes</taxon>
        <taxon>Pucciniales</taxon>
        <taxon>Pucciniaceae</taxon>
        <taxon>Puccinia</taxon>
    </lineage>
</organism>
<dbReference type="EnsemblFungi" id="PTTG_30696-t43_1">
    <property type="protein sequence ID" value="PTTG_30696-t43_1-p1"/>
    <property type="gene ID" value="PTTG_30696"/>
</dbReference>
<evidence type="ECO:0000313" key="3">
    <source>
        <dbReference type="Proteomes" id="UP000005240"/>
    </source>
</evidence>
<dbReference type="OrthoDB" id="2505029at2759"/>
<sequence>STAESVRANQYGFVKTPSFFQCGGVGNDKRENFQVELSTNTTLNNVLETGSIYSISGKMIAMNDGSAPLLTYSHNVVTRVGFIGEDQPDFVNKTVVTGLGMITHRQEVVAESADTAISLEVTVAHSDWDAEVSCLTFIQFTMLTPGLEARCIKKFNIKYIVPGTKNLIKTHTLYVVGREVNIYGRLVDFDMELDTAVVVVHHVSVTNGHQIGKTAGFGINNTPTGGAVQLSVPLKQTVFSCIEARTQNEVQPQEINRLTIGVNLQTYQTTNRVTKH</sequence>
<feature type="non-terminal residue" evidence="1">
    <location>
        <position position="1"/>
    </location>
</feature>
<dbReference type="AlphaFoldDB" id="A0A180G046"/>
<keyword evidence="3" id="KW-1185">Reference proteome</keyword>
<name>A0A180G046_PUCT1</name>